<dbReference type="Pfam" id="PF00583">
    <property type="entry name" value="Acetyltransf_1"/>
    <property type="match status" value="1"/>
</dbReference>
<feature type="domain" description="N-acetyltransferase" evidence="3">
    <location>
        <begin position="2"/>
        <end position="156"/>
    </location>
</feature>
<dbReference type="AlphaFoldDB" id="A0A1F5Z787"/>
<dbReference type="Gene3D" id="3.40.630.30">
    <property type="match status" value="1"/>
</dbReference>
<dbReference type="InterPro" id="IPR000182">
    <property type="entry name" value="GNAT_dom"/>
</dbReference>
<evidence type="ECO:0000313" key="5">
    <source>
        <dbReference type="Proteomes" id="UP000177354"/>
    </source>
</evidence>
<proteinExistence type="predicted"/>
<comment type="caution">
    <text evidence="4">The sequence shown here is derived from an EMBL/GenBank/DDBJ whole genome shotgun (WGS) entry which is preliminary data.</text>
</comment>
<evidence type="ECO:0000313" key="4">
    <source>
        <dbReference type="EMBL" id="OGG08308.1"/>
    </source>
</evidence>
<dbReference type="PANTHER" id="PTHR43072">
    <property type="entry name" value="N-ACETYLTRANSFERASE"/>
    <property type="match status" value="1"/>
</dbReference>
<dbReference type="EMBL" id="MFJF01000004">
    <property type="protein sequence ID" value="OGG08308.1"/>
    <property type="molecule type" value="Genomic_DNA"/>
</dbReference>
<sequence length="156" mass="18167">MITIRSAELKDIKDIIEIFTYLIKIHLEFDRQYYRTGKNFNSSVENWIKAQIEVPSHFLFVSVQNNGISGFVSGYIKYLFPWYRITTVGHISFLVVKEEFQKKGTGKALMAEAEGWFKNKDLEYIEVFANEKNSAGVSAWKSYGFSVLNLFLRKKI</sequence>
<dbReference type="Proteomes" id="UP000177354">
    <property type="component" value="Unassembled WGS sequence"/>
</dbReference>
<accession>A0A1F5Z787</accession>
<evidence type="ECO:0000259" key="3">
    <source>
        <dbReference type="PROSITE" id="PS51186"/>
    </source>
</evidence>
<protein>
    <recommendedName>
        <fullName evidence="3">N-acetyltransferase domain-containing protein</fullName>
    </recommendedName>
</protein>
<dbReference type="CDD" id="cd04301">
    <property type="entry name" value="NAT_SF"/>
    <property type="match status" value="1"/>
</dbReference>
<evidence type="ECO:0000256" key="2">
    <source>
        <dbReference type="ARBA" id="ARBA00023315"/>
    </source>
</evidence>
<dbReference type="PANTHER" id="PTHR43072:SF23">
    <property type="entry name" value="UPF0039 PROTEIN C11D3.02C"/>
    <property type="match status" value="1"/>
</dbReference>
<name>A0A1F5Z787_9BACT</name>
<dbReference type="PROSITE" id="PS51186">
    <property type="entry name" value="GNAT"/>
    <property type="match status" value="1"/>
</dbReference>
<evidence type="ECO:0000256" key="1">
    <source>
        <dbReference type="ARBA" id="ARBA00022679"/>
    </source>
</evidence>
<dbReference type="InterPro" id="IPR016181">
    <property type="entry name" value="Acyl_CoA_acyltransferase"/>
</dbReference>
<gene>
    <name evidence="4" type="ORF">A2777_06315</name>
</gene>
<dbReference type="SUPFAM" id="SSF55729">
    <property type="entry name" value="Acyl-CoA N-acyltransferases (Nat)"/>
    <property type="match status" value="1"/>
</dbReference>
<keyword evidence="2" id="KW-0012">Acyltransferase</keyword>
<reference evidence="4 5" key="1">
    <citation type="journal article" date="2016" name="Nat. Commun.">
        <title>Thousands of microbial genomes shed light on interconnected biogeochemical processes in an aquifer system.</title>
        <authorList>
            <person name="Anantharaman K."/>
            <person name="Brown C.T."/>
            <person name="Hug L.A."/>
            <person name="Sharon I."/>
            <person name="Castelle C.J."/>
            <person name="Probst A.J."/>
            <person name="Thomas B.C."/>
            <person name="Singh A."/>
            <person name="Wilkins M.J."/>
            <person name="Karaoz U."/>
            <person name="Brodie E.L."/>
            <person name="Williams K.H."/>
            <person name="Hubbard S.S."/>
            <person name="Banfield J.F."/>
        </authorList>
    </citation>
    <scope>NUCLEOTIDE SEQUENCE [LARGE SCALE GENOMIC DNA]</scope>
</reference>
<organism evidence="4 5">
    <name type="scientific">Candidatus Gottesmanbacteria bacterium RIFCSPHIGHO2_01_FULL_40_15</name>
    <dbReference type="NCBI Taxonomy" id="1798376"/>
    <lineage>
        <taxon>Bacteria</taxon>
        <taxon>Candidatus Gottesmaniibacteriota</taxon>
    </lineage>
</organism>
<keyword evidence="1" id="KW-0808">Transferase</keyword>
<dbReference type="GO" id="GO:0016747">
    <property type="term" value="F:acyltransferase activity, transferring groups other than amino-acyl groups"/>
    <property type="evidence" value="ECO:0007669"/>
    <property type="project" value="InterPro"/>
</dbReference>